<evidence type="ECO:0000313" key="4">
    <source>
        <dbReference type="EMBL" id="QDV28034.1"/>
    </source>
</evidence>
<protein>
    <submittedName>
        <fullName evidence="4">Inositol 2-dehydrogenase/D-chiro-inositol 3-dehydrogenase</fullName>
        <ecNumber evidence="4">1.1.1.18</ecNumber>
    </submittedName>
</protein>
<dbReference type="InterPro" id="IPR036291">
    <property type="entry name" value="NAD(P)-bd_dom_sf"/>
</dbReference>
<dbReference type="EMBL" id="CP036298">
    <property type="protein sequence ID" value="QDV28034.1"/>
    <property type="molecule type" value="Genomic_DNA"/>
</dbReference>
<dbReference type="Pfam" id="PF01408">
    <property type="entry name" value="GFO_IDH_MocA"/>
    <property type="match status" value="1"/>
</dbReference>
<dbReference type="InterPro" id="IPR000683">
    <property type="entry name" value="Gfo/Idh/MocA-like_OxRdtase_N"/>
</dbReference>
<dbReference type="Gene3D" id="3.30.360.10">
    <property type="entry name" value="Dihydrodipicolinate Reductase, domain 2"/>
    <property type="match status" value="1"/>
</dbReference>
<dbReference type="GO" id="GO:0000166">
    <property type="term" value="F:nucleotide binding"/>
    <property type="evidence" value="ECO:0007669"/>
    <property type="project" value="InterPro"/>
</dbReference>
<comment type="similarity">
    <text evidence="1">Belongs to the Gfo/Idh/MocA family.</text>
</comment>
<keyword evidence="5" id="KW-1185">Reference proteome</keyword>
<name>A0A518GHI1_9BACT</name>
<accession>A0A518GHI1</accession>
<dbReference type="KEGG" id="ahel:Q31a_64270"/>
<dbReference type="AlphaFoldDB" id="A0A518GHI1"/>
<dbReference type="GO" id="GO:0050112">
    <property type="term" value="F:inositol 2-dehydrogenase (NAD+) activity"/>
    <property type="evidence" value="ECO:0007669"/>
    <property type="project" value="UniProtKB-EC"/>
</dbReference>
<dbReference type="PANTHER" id="PTHR43708">
    <property type="entry name" value="CONSERVED EXPRESSED OXIDOREDUCTASE (EUROFUNG)"/>
    <property type="match status" value="1"/>
</dbReference>
<evidence type="ECO:0000259" key="3">
    <source>
        <dbReference type="Pfam" id="PF01408"/>
    </source>
</evidence>
<evidence type="ECO:0000313" key="5">
    <source>
        <dbReference type="Proteomes" id="UP000318017"/>
    </source>
</evidence>
<dbReference type="InterPro" id="IPR051317">
    <property type="entry name" value="Gfo/Idh/MocA_oxidoreduct"/>
</dbReference>
<reference evidence="4 5" key="1">
    <citation type="submission" date="2019-02" db="EMBL/GenBank/DDBJ databases">
        <title>Deep-cultivation of Planctomycetes and their phenomic and genomic characterization uncovers novel biology.</title>
        <authorList>
            <person name="Wiegand S."/>
            <person name="Jogler M."/>
            <person name="Boedeker C."/>
            <person name="Pinto D."/>
            <person name="Vollmers J."/>
            <person name="Rivas-Marin E."/>
            <person name="Kohn T."/>
            <person name="Peeters S.H."/>
            <person name="Heuer A."/>
            <person name="Rast P."/>
            <person name="Oberbeckmann S."/>
            <person name="Bunk B."/>
            <person name="Jeske O."/>
            <person name="Meyerdierks A."/>
            <person name="Storesund J.E."/>
            <person name="Kallscheuer N."/>
            <person name="Luecker S."/>
            <person name="Lage O.M."/>
            <person name="Pohl T."/>
            <person name="Merkel B.J."/>
            <person name="Hornburger P."/>
            <person name="Mueller R.-W."/>
            <person name="Bruemmer F."/>
            <person name="Labrenz M."/>
            <person name="Spormann A.M."/>
            <person name="Op den Camp H."/>
            <person name="Overmann J."/>
            <person name="Amann R."/>
            <person name="Jetten M.S.M."/>
            <person name="Mascher T."/>
            <person name="Medema M.H."/>
            <person name="Devos D.P."/>
            <person name="Kaster A.-K."/>
            <person name="Ovreas L."/>
            <person name="Rohde M."/>
            <person name="Galperin M.Y."/>
            <person name="Jogler C."/>
        </authorList>
    </citation>
    <scope>NUCLEOTIDE SEQUENCE [LARGE SCALE GENOMIC DNA]</scope>
    <source>
        <strain evidence="4 5">Q31a</strain>
    </source>
</reference>
<proteinExistence type="inferred from homology"/>
<dbReference type="OrthoDB" id="9792935at2"/>
<organism evidence="4 5">
    <name type="scientific">Aureliella helgolandensis</name>
    <dbReference type="NCBI Taxonomy" id="2527968"/>
    <lineage>
        <taxon>Bacteria</taxon>
        <taxon>Pseudomonadati</taxon>
        <taxon>Planctomycetota</taxon>
        <taxon>Planctomycetia</taxon>
        <taxon>Pirellulales</taxon>
        <taxon>Pirellulaceae</taxon>
        <taxon>Aureliella</taxon>
    </lineage>
</organism>
<dbReference type="PANTHER" id="PTHR43708:SF5">
    <property type="entry name" value="CONSERVED EXPRESSED OXIDOREDUCTASE (EUROFUNG)-RELATED"/>
    <property type="match status" value="1"/>
</dbReference>
<dbReference type="SUPFAM" id="SSF51735">
    <property type="entry name" value="NAD(P)-binding Rossmann-fold domains"/>
    <property type="match status" value="1"/>
</dbReference>
<dbReference type="Gene3D" id="3.40.50.720">
    <property type="entry name" value="NAD(P)-binding Rossmann-like Domain"/>
    <property type="match status" value="1"/>
</dbReference>
<dbReference type="RefSeq" id="WP_145086344.1">
    <property type="nucleotide sequence ID" value="NZ_CP036298.1"/>
</dbReference>
<dbReference type="EC" id="1.1.1.18" evidence="4"/>
<evidence type="ECO:0000256" key="1">
    <source>
        <dbReference type="ARBA" id="ARBA00010928"/>
    </source>
</evidence>
<dbReference type="Proteomes" id="UP000318017">
    <property type="component" value="Chromosome"/>
</dbReference>
<gene>
    <name evidence="4" type="primary">iolG_19</name>
    <name evidence="4" type="ORF">Q31a_64270</name>
</gene>
<feature type="domain" description="Gfo/Idh/MocA-like oxidoreductase N-terminal" evidence="3">
    <location>
        <begin position="73"/>
        <end position="133"/>
    </location>
</feature>
<keyword evidence="2 4" id="KW-0560">Oxidoreductase</keyword>
<sequence>MASASHAQQRSERLKTLGIMGGGRWARVLLNVARHLLPLETRIFWGTTHGYDAAVSFRNAGNLSHITVVDSQQFPFGNLDAVVIATASHSHFSDARRSLECGVPTLCEKPLALNRQHALELVQQATDQGTLLGIDLEFFYANYVQEFAAAIVDIPIKRIDIEWHDPRIEQRHGEMKHANFSVNIIHDIFPHCWSLLRCLSPQHSPQEINHVRYHPSSGVQIAVELQAEIPCQINLGRQSERRIRRIAINGGEAVLDFSTEPGSSQILGTLTQYRWNGDRPLSGALRSFFDLLEHPERYAAWPLAAHNCVDLIPLSESAVTQLRVEQMRQVEHASRGGWDLTHDDHRSLLIDTFAPALNEQGKLHKLQSEEELYEFAKQMVQNLSDH</sequence>
<evidence type="ECO:0000256" key="2">
    <source>
        <dbReference type="ARBA" id="ARBA00023002"/>
    </source>
</evidence>